<dbReference type="PANTHER" id="PTHR43092">
    <property type="entry name" value="L-CYSTEINE DESULFHYDRASE"/>
    <property type="match status" value="1"/>
</dbReference>
<evidence type="ECO:0000256" key="2">
    <source>
        <dbReference type="SAM" id="SignalP"/>
    </source>
</evidence>
<evidence type="ECO:0000313" key="5">
    <source>
        <dbReference type="Proteomes" id="UP000612899"/>
    </source>
</evidence>
<dbReference type="SUPFAM" id="SSF53383">
    <property type="entry name" value="PLP-dependent transferases"/>
    <property type="match status" value="1"/>
</dbReference>
<keyword evidence="4" id="KW-0808">Transferase</keyword>
<dbReference type="PROSITE" id="PS51257">
    <property type="entry name" value="PROKAR_LIPOPROTEIN"/>
    <property type="match status" value="1"/>
</dbReference>
<dbReference type="Gene3D" id="3.90.1150.10">
    <property type="entry name" value="Aspartate Aminotransferase, domain 1"/>
    <property type="match status" value="1"/>
</dbReference>
<keyword evidence="2" id="KW-0732">Signal</keyword>
<protein>
    <submittedName>
        <fullName evidence="4">Class V aminotransferase</fullName>
    </submittedName>
</protein>
<proteinExistence type="predicted"/>
<evidence type="ECO:0000256" key="1">
    <source>
        <dbReference type="ARBA" id="ARBA00022898"/>
    </source>
</evidence>
<name>A0A8J3VMA5_9ACTN</name>
<dbReference type="AlphaFoldDB" id="A0A8J3VMA5"/>
<dbReference type="InterPro" id="IPR006311">
    <property type="entry name" value="TAT_signal"/>
</dbReference>
<gene>
    <name evidence="4" type="ORF">Rhe02_98370</name>
</gene>
<evidence type="ECO:0000259" key="3">
    <source>
        <dbReference type="Pfam" id="PF00266"/>
    </source>
</evidence>
<keyword evidence="4" id="KW-0032">Aminotransferase</keyword>
<dbReference type="Pfam" id="PF00266">
    <property type="entry name" value="Aminotran_5"/>
    <property type="match status" value="1"/>
</dbReference>
<dbReference type="EMBL" id="BONY01000166">
    <property type="protein sequence ID" value="GIH11770.1"/>
    <property type="molecule type" value="Genomic_DNA"/>
</dbReference>
<evidence type="ECO:0000313" key="4">
    <source>
        <dbReference type="EMBL" id="GIH11770.1"/>
    </source>
</evidence>
<dbReference type="PANTHER" id="PTHR43092:SF6">
    <property type="entry name" value="BLR1280 PROTEIN"/>
    <property type="match status" value="1"/>
</dbReference>
<dbReference type="InterPro" id="IPR015424">
    <property type="entry name" value="PyrdxlP-dep_Trfase"/>
</dbReference>
<dbReference type="Proteomes" id="UP000612899">
    <property type="component" value="Unassembled WGS sequence"/>
</dbReference>
<dbReference type="InterPro" id="IPR015422">
    <property type="entry name" value="PyrdxlP-dep_Trfase_small"/>
</dbReference>
<reference evidence="4" key="1">
    <citation type="submission" date="2021-01" db="EMBL/GenBank/DDBJ databases">
        <title>Whole genome shotgun sequence of Rhizocola hellebori NBRC 109834.</title>
        <authorList>
            <person name="Komaki H."/>
            <person name="Tamura T."/>
        </authorList>
    </citation>
    <scope>NUCLEOTIDE SEQUENCE</scope>
    <source>
        <strain evidence="4">NBRC 109834</strain>
    </source>
</reference>
<dbReference type="InterPro" id="IPR015421">
    <property type="entry name" value="PyrdxlP-dep_Trfase_major"/>
</dbReference>
<dbReference type="InterPro" id="IPR000192">
    <property type="entry name" value="Aminotrans_V_dom"/>
</dbReference>
<feature type="chain" id="PRO_5035174146" evidence="2">
    <location>
        <begin position="23"/>
        <end position="424"/>
    </location>
</feature>
<dbReference type="Gene3D" id="3.40.640.10">
    <property type="entry name" value="Type I PLP-dependent aspartate aminotransferase-like (Major domain)"/>
    <property type="match status" value="1"/>
</dbReference>
<sequence>MRNTSLTRRGLLGGAVALTALSACDPAPDPGTSAPRPNLADVPPLDPKDWGSVRAQFALDPAVAHFAAFVFASSPASVRNAITIHRTGFDHNPVEYLHANEARYGEAIRMAAAGYLGVRTDEICFTNSTTMGLGLVYNGLKLKPGDEILTTEHDFYSTHESLRFRTERDGVKVNRVRLYADPATASVDEIVGNLVKALTPATKVVAITWVHSGTGVKLPVRQIADAVAGRALVCLDSVHGFGAQDAGPDQLGVDFLVSGCHKWLFGPRGTGIIWGKPSAWAQLTPVIPSFDFFNSPNPPHSASPGGYHAYEHEWALSEAFAFHRAIGRDRIAARIHELNGRLKEGLAGTKSIRLITPRSADLSAGIVCLDAGGRNPTMLVNGQLKAAGISASVTPYSPPYVRLGASIVTSEAEVDKAIEACRKL</sequence>
<dbReference type="RefSeq" id="WP_203915493.1">
    <property type="nucleotide sequence ID" value="NZ_BONY01000166.1"/>
</dbReference>
<keyword evidence="5" id="KW-1185">Reference proteome</keyword>
<organism evidence="4 5">
    <name type="scientific">Rhizocola hellebori</name>
    <dbReference type="NCBI Taxonomy" id="1392758"/>
    <lineage>
        <taxon>Bacteria</taxon>
        <taxon>Bacillati</taxon>
        <taxon>Actinomycetota</taxon>
        <taxon>Actinomycetes</taxon>
        <taxon>Micromonosporales</taxon>
        <taxon>Micromonosporaceae</taxon>
        <taxon>Rhizocola</taxon>
    </lineage>
</organism>
<comment type="caution">
    <text evidence="4">The sequence shown here is derived from an EMBL/GenBank/DDBJ whole genome shotgun (WGS) entry which is preliminary data.</text>
</comment>
<keyword evidence="1" id="KW-0663">Pyridoxal phosphate</keyword>
<feature type="signal peptide" evidence="2">
    <location>
        <begin position="1"/>
        <end position="22"/>
    </location>
</feature>
<feature type="domain" description="Aminotransferase class V" evidence="3">
    <location>
        <begin position="91"/>
        <end position="378"/>
    </location>
</feature>
<dbReference type="PROSITE" id="PS51318">
    <property type="entry name" value="TAT"/>
    <property type="match status" value="1"/>
</dbReference>
<accession>A0A8J3VMA5</accession>
<dbReference type="GO" id="GO:0008483">
    <property type="term" value="F:transaminase activity"/>
    <property type="evidence" value="ECO:0007669"/>
    <property type="project" value="UniProtKB-KW"/>
</dbReference>